<evidence type="ECO:0000256" key="3">
    <source>
        <dbReference type="ARBA" id="ARBA00022884"/>
    </source>
</evidence>
<dbReference type="InterPro" id="IPR057267">
    <property type="entry name" value="Rbsml_uL18_arch"/>
</dbReference>
<keyword evidence="2 6" id="KW-0699">rRNA-binding</keyword>
<dbReference type="GO" id="GO:0006412">
    <property type="term" value="P:translation"/>
    <property type="evidence" value="ECO:0007669"/>
    <property type="project" value="UniProtKB-UniRule"/>
</dbReference>
<evidence type="ECO:0000256" key="6">
    <source>
        <dbReference type="HAMAP-Rule" id="MF_01337"/>
    </source>
</evidence>
<dbReference type="Proteomes" id="UP000027153">
    <property type="component" value="Unassembled WGS sequence"/>
</dbReference>
<reference evidence="7 8" key="1">
    <citation type="journal article" date="2013" name="Nature">
        <title>Anaerobic oxidation of methane coupled to nitrate reduction in a novel archaeal lineage.</title>
        <authorList>
            <person name="Haroon M.F."/>
            <person name="Hu S."/>
            <person name="Shi Y."/>
            <person name="Imelfort M."/>
            <person name="Keller J."/>
            <person name="Hugenholtz P."/>
            <person name="Yuan Z."/>
            <person name="Tyson G.W."/>
        </authorList>
    </citation>
    <scope>NUCLEOTIDE SEQUENCE [LARGE SCALE GENOMIC DNA]</scope>
    <source>
        <strain evidence="7 8">ANME-2d</strain>
    </source>
</reference>
<dbReference type="GO" id="GO:0000027">
    <property type="term" value="P:ribosomal large subunit assembly"/>
    <property type="evidence" value="ECO:0007669"/>
    <property type="project" value="TreeGrafter"/>
</dbReference>
<keyword evidence="5 6" id="KW-0687">Ribonucleoprotein</keyword>
<accession>A0A062VC56</accession>
<dbReference type="Pfam" id="PF17144">
    <property type="entry name" value="Ribosomal_L5e"/>
    <property type="match status" value="1"/>
</dbReference>
<dbReference type="HAMAP" id="MF_01337_A">
    <property type="entry name" value="Ribosomal_uL18_A"/>
    <property type="match status" value="1"/>
</dbReference>
<organism evidence="7 8">
    <name type="scientific">Candidatus Methanoperedens nitratireducens</name>
    <dbReference type="NCBI Taxonomy" id="1392998"/>
    <lineage>
        <taxon>Archaea</taxon>
        <taxon>Methanobacteriati</taxon>
        <taxon>Methanobacteriota</taxon>
        <taxon>Stenosarchaea group</taxon>
        <taxon>Methanomicrobia</taxon>
        <taxon>Methanosarcinales</taxon>
        <taxon>ANME-2 cluster</taxon>
        <taxon>Candidatus Methanoperedentaceae</taxon>
        <taxon>Candidatus Methanoperedens</taxon>
    </lineage>
</organism>
<dbReference type="AlphaFoldDB" id="A0A062VC56"/>
<comment type="subunit">
    <text evidence="6">Part of the 50S ribosomal subunit. Contacts the 5S and 23S rRNAs.</text>
</comment>
<dbReference type="PATRIC" id="fig|1392998.3.peg.715"/>
<dbReference type="OrthoDB" id="8644at2157"/>
<keyword evidence="3 6" id="KW-0694">RNA-binding</keyword>
<dbReference type="SUPFAM" id="SSF53137">
    <property type="entry name" value="Translational machinery components"/>
    <property type="match status" value="1"/>
</dbReference>
<keyword evidence="8" id="KW-1185">Reference proteome</keyword>
<evidence type="ECO:0000256" key="2">
    <source>
        <dbReference type="ARBA" id="ARBA00022730"/>
    </source>
</evidence>
<dbReference type="RefSeq" id="WP_048088605.1">
    <property type="nucleotide sequence ID" value="NZ_JMIY01000001.1"/>
</dbReference>
<comment type="similarity">
    <text evidence="1 6">Belongs to the universal ribosomal protein uL18 family.</text>
</comment>
<proteinExistence type="inferred from homology"/>
<evidence type="ECO:0000256" key="1">
    <source>
        <dbReference type="ARBA" id="ARBA00007116"/>
    </source>
</evidence>
<keyword evidence="4 6" id="KW-0689">Ribosomal protein</keyword>
<name>A0A062VC56_9EURY</name>
<dbReference type="Gene3D" id="3.30.420.100">
    <property type="match status" value="1"/>
</dbReference>
<dbReference type="PANTHER" id="PTHR23410">
    <property type="entry name" value="RIBOSOMAL PROTEIN L5-RELATED"/>
    <property type="match status" value="1"/>
</dbReference>
<comment type="caution">
    <text evidence="7">The sequence shown here is derived from an EMBL/GenBank/DDBJ whole genome shotgun (WGS) entry which is preliminary data.</text>
</comment>
<dbReference type="GO" id="GO:0008097">
    <property type="term" value="F:5S rRNA binding"/>
    <property type="evidence" value="ECO:0007669"/>
    <property type="project" value="InterPro"/>
</dbReference>
<sequence length="172" mass="19140">MATGPRYRVQLRRAREGKTDYRARKQLLISKKPRLVVRKSLNHTTIQLILPAKEGDVTLASATTVELKKYDYTGGTGNIPSAYLAGLLLGYRAKKTGQTEAILDLGLYHTTGGGILYAALKGAVDAGLDIPHNPEVFPSEDRIMGEHIDRYRKTNIKEQFEAAKQKIQGEFR</sequence>
<dbReference type="PANTHER" id="PTHR23410:SF12">
    <property type="entry name" value="LARGE RIBOSOMAL SUBUNIT PROTEIN UL18"/>
    <property type="match status" value="1"/>
</dbReference>
<dbReference type="GO" id="GO:0022625">
    <property type="term" value="C:cytosolic large ribosomal subunit"/>
    <property type="evidence" value="ECO:0007669"/>
    <property type="project" value="TreeGrafter"/>
</dbReference>
<dbReference type="NCBIfam" id="NF006342">
    <property type="entry name" value="PRK08569.1"/>
    <property type="match status" value="1"/>
</dbReference>
<evidence type="ECO:0000313" key="8">
    <source>
        <dbReference type="Proteomes" id="UP000027153"/>
    </source>
</evidence>
<evidence type="ECO:0000256" key="4">
    <source>
        <dbReference type="ARBA" id="ARBA00022980"/>
    </source>
</evidence>
<dbReference type="EMBL" id="JMIY01000001">
    <property type="protein sequence ID" value="KCZ73289.1"/>
    <property type="molecule type" value="Genomic_DNA"/>
</dbReference>
<dbReference type="GO" id="GO:0003735">
    <property type="term" value="F:structural constituent of ribosome"/>
    <property type="evidence" value="ECO:0007669"/>
    <property type="project" value="InterPro"/>
</dbReference>
<evidence type="ECO:0000256" key="5">
    <source>
        <dbReference type="ARBA" id="ARBA00023274"/>
    </source>
</evidence>
<dbReference type="InterPro" id="IPR005485">
    <property type="entry name" value="Rbsml_uL18_euk_arch"/>
</dbReference>
<gene>
    <name evidence="6" type="primary">rpl18</name>
    <name evidence="7" type="ORF">ANME2D_00355</name>
</gene>
<dbReference type="InterPro" id="IPR057268">
    <property type="entry name" value="Ribosomal_L18"/>
</dbReference>
<dbReference type="PRINTS" id="PR00058">
    <property type="entry name" value="RIBOSOMALL5"/>
</dbReference>
<protein>
    <recommendedName>
        <fullName evidence="6">Large ribosomal subunit protein uL18</fullName>
    </recommendedName>
</protein>
<dbReference type="CDD" id="cd00432">
    <property type="entry name" value="Ribosomal_L18_L5e"/>
    <property type="match status" value="1"/>
</dbReference>
<comment type="function">
    <text evidence="6">This is one of the proteins that bind and probably mediate the attachment of the 5S RNA into the large ribosomal subunit, where it forms part of the central protuberance.</text>
</comment>
<evidence type="ECO:0000313" key="7">
    <source>
        <dbReference type="EMBL" id="KCZ73289.1"/>
    </source>
</evidence>